<keyword evidence="7" id="KW-0479">Metal-binding</keyword>
<dbReference type="InterPro" id="IPR052348">
    <property type="entry name" value="Metallopeptidase_M50B"/>
</dbReference>
<organism evidence="15">
    <name type="scientific">hydrothermal vent metagenome</name>
    <dbReference type="NCBI Taxonomy" id="652676"/>
    <lineage>
        <taxon>unclassified sequences</taxon>
        <taxon>metagenomes</taxon>
        <taxon>ecological metagenomes</taxon>
    </lineage>
</organism>
<proteinExistence type="inferred from homology"/>
<evidence type="ECO:0000256" key="8">
    <source>
        <dbReference type="ARBA" id="ARBA00022801"/>
    </source>
</evidence>
<keyword evidence="8" id="KW-0378">Hydrolase</keyword>
<keyword evidence="12 13" id="KW-0472">Membrane</keyword>
<evidence type="ECO:0000313" key="15">
    <source>
        <dbReference type="EMBL" id="CUV09535.1"/>
    </source>
</evidence>
<evidence type="ECO:0000256" key="11">
    <source>
        <dbReference type="ARBA" id="ARBA00023049"/>
    </source>
</evidence>
<name>A0A160VG14_9ZZZZ</name>
<dbReference type="InterPro" id="IPR008915">
    <property type="entry name" value="Peptidase_M50"/>
</dbReference>
<dbReference type="EMBL" id="FAXC01000260">
    <property type="protein sequence ID" value="CUV09535.1"/>
    <property type="molecule type" value="Genomic_DNA"/>
</dbReference>
<keyword evidence="6 13" id="KW-0812">Transmembrane</keyword>
<feature type="domain" description="Peptidase M50" evidence="14">
    <location>
        <begin position="118"/>
        <end position="156"/>
    </location>
</feature>
<keyword evidence="9" id="KW-0862">Zinc</keyword>
<comment type="similarity">
    <text evidence="3">Belongs to the peptidase M50B family.</text>
</comment>
<accession>A0A160VG14</accession>
<protein>
    <submittedName>
        <fullName evidence="15">FIG004556: membrane metalloprotease</fullName>
    </submittedName>
</protein>
<keyword evidence="11 15" id="KW-0482">Metalloprotease</keyword>
<comment type="cofactor">
    <cofactor evidence="1">
        <name>Zn(2+)</name>
        <dbReference type="ChEBI" id="CHEBI:29105"/>
    </cofactor>
</comment>
<comment type="subcellular location">
    <subcellularLocation>
        <location evidence="2">Cell membrane</location>
        <topology evidence="2">Multi-pass membrane protein</topology>
    </subcellularLocation>
</comment>
<evidence type="ECO:0000256" key="9">
    <source>
        <dbReference type="ARBA" id="ARBA00022833"/>
    </source>
</evidence>
<dbReference type="AlphaFoldDB" id="A0A160VG14"/>
<keyword evidence="4" id="KW-1003">Cell membrane</keyword>
<evidence type="ECO:0000256" key="13">
    <source>
        <dbReference type="SAM" id="Phobius"/>
    </source>
</evidence>
<evidence type="ECO:0000256" key="3">
    <source>
        <dbReference type="ARBA" id="ARBA00007931"/>
    </source>
</evidence>
<dbReference type="InterPro" id="IPR044537">
    <property type="entry name" value="Rip2-like"/>
</dbReference>
<evidence type="ECO:0000256" key="5">
    <source>
        <dbReference type="ARBA" id="ARBA00022670"/>
    </source>
</evidence>
<dbReference type="PANTHER" id="PTHR35864">
    <property type="entry name" value="ZINC METALLOPROTEASE MJ0611-RELATED"/>
    <property type="match status" value="1"/>
</dbReference>
<dbReference type="CDD" id="cd06158">
    <property type="entry name" value="S2P-M50_like_1"/>
    <property type="match status" value="1"/>
</dbReference>
<evidence type="ECO:0000256" key="10">
    <source>
        <dbReference type="ARBA" id="ARBA00022989"/>
    </source>
</evidence>
<dbReference type="GO" id="GO:0005886">
    <property type="term" value="C:plasma membrane"/>
    <property type="evidence" value="ECO:0007669"/>
    <property type="project" value="UniProtKB-SubCell"/>
</dbReference>
<reference evidence="15" key="1">
    <citation type="submission" date="2015-10" db="EMBL/GenBank/DDBJ databases">
        <authorList>
            <person name="Gilbert D.G."/>
        </authorList>
    </citation>
    <scope>NUCLEOTIDE SEQUENCE</scope>
</reference>
<sequence>MLFRLPPEVLVLLIPVLLFALVFHEFSHAWVANKLGDPTARYAGRLTLNPMAHLDPIGGLMILFVGFGWAKPVPVDIRYLSNPRVDMMKIAFAGPASNLLLAFIGGTILRLGFVHGTMAMMIMFFTQINIMLAVFNMIPIAPLDGSQIFSGLLIRTNPELVRNLQIYGPQILMGAILIGYFTPISPIWWFMGPFVNFFLFLFAGL</sequence>
<keyword evidence="5 15" id="KW-0645">Protease</keyword>
<feature type="transmembrane region" description="Helical" evidence="13">
    <location>
        <begin position="187"/>
        <end position="204"/>
    </location>
</feature>
<evidence type="ECO:0000256" key="7">
    <source>
        <dbReference type="ARBA" id="ARBA00022723"/>
    </source>
</evidence>
<evidence type="ECO:0000256" key="1">
    <source>
        <dbReference type="ARBA" id="ARBA00001947"/>
    </source>
</evidence>
<evidence type="ECO:0000259" key="14">
    <source>
        <dbReference type="Pfam" id="PF02163"/>
    </source>
</evidence>
<dbReference type="GO" id="GO:0006508">
    <property type="term" value="P:proteolysis"/>
    <property type="evidence" value="ECO:0007669"/>
    <property type="project" value="UniProtKB-KW"/>
</dbReference>
<dbReference type="GO" id="GO:0046872">
    <property type="term" value="F:metal ion binding"/>
    <property type="evidence" value="ECO:0007669"/>
    <property type="project" value="UniProtKB-KW"/>
</dbReference>
<evidence type="ECO:0000256" key="2">
    <source>
        <dbReference type="ARBA" id="ARBA00004651"/>
    </source>
</evidence>
<evidence type="ECO:0000256" key="4">
    <source>
        <dbReference type="ARBA" id="ARBA00022475"/>
    </source>
</evidence>
<gene>
    <name evidence="15" type="ORF">MGWOODY_Mmi828</name>
</gene>
<feature type="transmembrane region" description="Helical" evidence="13">
    <location>
        <begin position="119"/>
        <end position="143"/>
    </location>
</feature>
<dbReference type="GO" id="GO:0008237">
    <property type="term" value="F:metallopeptidase activity"/>
    <property type="evidence" value="ECO:0007669"/>
    <property type="project" value="UniProtKB-KW"/>
</dbReference>
<feature type="transmembrane region" description="Helical" evidence="13">
    <location>
        <begin position="90"/>
        <end position="113"/>
    </location>
</feature>
<evidence type="ECO:0000256" key="6">
    <source>
        <dbReference type="ARBA" id="ARBA00022692"/>
    </source>
</evidence>
<dbReference type="Pfam" id="PF02163">
    <property type="entry name" value="Peptidase_M50"/>
    <property type="match status" value="1"/>
</dbReference>
<feature type="transmembrane region" description="Helical" evidence="13">
    <location>
        <begin position="53"/>
        <end position="70"/>
    </location>
</feature>
<feature type="transmembrane region" description="Helical" evidence="13">
    <location>
        <begin position="164"/>
        <end position="181"/>
    </location>
</feature>
<evidence type="ECO:0000256" key="12">
    <source>
        <dbReference type="ARBA" id="ARBA00023136"/>
    </source>
</evidence>
<keyword evidence="10 13" id="KW-1133">Transmembrane helix</keyword>
<dbReference type="PANTHER" id="PTHR35864:SF1">
    <property type="entry name" value="ZINC METALLOPROTEASE YWHC-RELATED"/>
    <property type="match status" value="1"/>
</dbReference>